<dbReference type="Pfam" id="PF00848">
    <property type="entry name" value="Ring_hydroxyl_A"/>
    <property type="match status" value="1"/>
</dbReference>
<evidence type="ECO:0000256" key="2">
    <source>
        <dbReference type="ARBA" id="ARBA00022714"/>
    </source>
</evidence>
<evidence type="ECO:0000256" key="5">
    <source>
        <dbReference type="ARBA" id="ARBA00023004"/>
    </source>
</evidence>
<dbReference type="Pfam" id="PF00355">
    <property type="entry name" value="Rieske"/>
    <property type="match status" value="1"/>
</dbReference>
<proteinExistence type="predicted"/>
<dbReference type="RefSeq" id="WP_160363568.1">
    <property type="nucleotide sequence ID" value="NZ_JACEIB010000003.1"/>
</dbReference>
<dbReference type="InterPro" id="IPR017941">
    <property type="entry name" value="Rieske_2Fe-2S"/>
</dbReference>
<dbReference type="InterPro" id="IPR001663">
    <property type="entry name" value="Rng_hydr_dOase-A"/>
</dbReference>
<dbReference type="GO" id="GO:0005506">
    <property type="term" value="F:iron ion binding"/>
    <property type="evidence" value="ECO:0007669"/>
    <property type="project" value="InterPro"/>
</dbReference>
<keyword evidence="10" id="KW-1185">Reference proteome</keyword>
<dbReference type="CDD" id="cd03469">
    <property type="entry name" value="Rieske_RO_Alpha_N"/>
    <property type="match status" value="1"/>
</dbReference>
<dbReference type="InterPro" id="IPR015881">
    <property type="entry name" value="ARHD_Rieske_2Fe_2S"/>
</dbReference>
<dbReference type="SUPFAM" id="SSF55961">
    <property type="entry name" value="Bet v1-like"/>
    <property type="match status" value="1"/>
</dbReference>
<keyword evidence="2" id="KW-0001">2Fe-2S</keyword>
<keyword evidence="4" id="KW-0560">Oxidoreductase</keyword>
<dbReference type="PROSITE" id="PS00570">
    <property type="entry name" value="RING_HYDROXYL_ALPHA"/>
    <property type="match status" value="1"/>
</dbReference>
<protein>
    <submittedName>
        <fullName evidence="9">Aromatic ring-hydroxylating dioxygenase subunit alpha</fullName>
    </submittedName>
</protein>
<keyword evidence="3" id="KW-0479">Metal-binding</keyword>
<dbReference type="EMBL" id="JACEIB010000003">
    <property type="protein sequence ID" value="MBA2933769.1"/>
    <property type="molecule type" value="Genomic_DNA"/>
</dbReference>
<feature type="domain" description="Rieske" evidence="8">
    <location>
        <begin position="54"/>
        <end position="160"/>
    </location>
</feature>
<dbReference type="Gene3D" id="3.90.380.10">
    <property type="entry name" value="Naphthalene 1,2-dioxygenase Alpha Subunit, Chain A, domain 1"/>
    <property type="match status" value="2"/>
</dbReference>
<dbReference type="AlphaFoldDB" id="A0A838L5N1"/>
<dbReference type="Gene3D" id="2.102.10.10">
    <property type="entry name" value="Rieske [2Fe-2S] iron-sulphur domain"/>
    <property type="match status" value="1"/>
</dbReference>
<dbReference type="InterPro" id="IPR015879">
    <property type="entry name" value="Ring_hydroxy_dOase_asu_C_dom"/>
</dbReference>
<sequence length="383" mass="42874">MANVSIEIYERMLDHIRAGTTDLADTMLAVPAAHFSSEAHAAHERALFRRQPLVVACASELPEPGSFVTRTVMGTALLVVRQADGRVEVFLNMCRHRGGKVEMAETGRKRFFVCGYHGWSYEREGGLRGIPFEASYGAIDRACTSLIKVASEERHGLIWVDLSSRDGIDLAGFLGAEADRELATFGIGDMEILFERRYDIPANWKLVMDGAYDVLHPQFLHPTGVGKLVESNVGVWKDYGRHGQLFTARRRLAEIVRSGASPEVAWRYFASVLVLYPNALVIPAPDHYEFWTVWPSMTSPSECHVHIRFLLRPETATEEVKARVGRSLAILEEAAINEDWPMEETIQANAGTSPEVDFLYGRSEVSCQHLHHQLRRDLAGLDV</sequence>
<keyword evidence="6" id="KW-0411">Iron-sulfur</keyword>
<gene>
    <name evidence="9" type="ORF">HZF05_06610</name>
</gene>
<reference evidence="9 10" key="1">
    <citation type="submission" date="2020-07" db="EMBL/GenBank/DDBJ databases">
        <authorList>
            <person name="Sun Q."/>
        </authorList>
    </citation>
    <scope>NUCLEOTIDE SEQUENCE [LARGE SCALE GENOMIC DNA]</scope>
    <source>
        <strain evidence="9 10">CGMCC 1.13654</strain>
    </source>
</reference>
<comment type="cofactor">
    <cofactor evidence="1">
        <name>Fe cation</name>
        <dbReference type="ChEBI" id="CHEBI:24875"/>
    </cofactor>
</comment>
<keyword evidence="7" id="KW-0520">NAD</keyword>
<evidence type="ECO:0000256" key="3">
    <source>
        <dbReference type="ARBA" id="ARBA00022723"/>
    </source>
</evidence>
<dbReference type="GO" id="GO:0051213">
    <property type="term" value="F:dioxygenase activity"/>
    <property type="evidence" value="ECO:0007669"/>
    <property type="project" value="UniProtKB-KW"/>
</dbReference>
<organism evidence="9 10">
    <name type="scientific">Sphingomonas chungangi</name>
    <dbReference type="NCBI Taxonomy" id="2683589"/>
    <lineage>
        <taxon>Bacteria</taxon>
        <taxon>Pseudomonadati</taxon>
        <taxon>Pseudomonadota</taxon>
        <taxon>Alphaproteobacteria</taxon>
        <taxon>Sphingomonadales</taxon>
        <taxon>Sphingomonadaceae</taxon>
        <taxon>Sphingomonas</taxon>
    </lineage>
</organism>
<comment type="caution">
    <text evidence="9">The sequence shown here is derived from an EMBL/GenBank/DDBJ whole genome shotgun (WGS) entry which is preliminary data.</text>
</comment>
<evidence type="ECO:0000256" key="6">
    <source>
        <dbReference type="ARBA" id="ARBA00023014"/>
    </source>
</evidence>
<accession>A0A838L5N1</accession>
<dbReference type="Proteomes" id="UP000570166">
    <property type="component" value="Unassembled WGS sequence"/>
</dbReference>
<evidence type="ECO:0000259" key="8">
    <source>
        <dbReference type="PROSITE" id="PS51296"/>
    </source>
</evidence>
<evidence type="ECO:0000313" key="9">
    <source>
        <dbReference type="EMBL" id="MBA2933769.1"/>
    </source>
</evidence>
<dbReference type="GO" id="GO:0051537">
    <property type="term" value="F:2 iron, 2 sulfur cluster binding"/>
    <property type="evidence" value="ECO:0007669"/>
    <property type="project" value="UniProtKB-KW"/>
</dbReference>
<dbReference type="InterPro" id="IPR036922">
    <property type="entry name" value="Rieske_2Fe-2S_sf"/>
</dbReference>
<dbReference type="SUPFAM" id="SSF50022">
    <property type="entry name" value="ISP domain"/>
    <property type="match status" value="1"/>
</dbReference>
<dbReference type="PRINTS" id="PR00090">
    <property type="entry name" value="RNGDIOXGNASE"/>
</dbReference>
<keyword evidence="5" id="KW-0408">Iron</keyword>
<evidence type="ECO:0000256" key="7">
    <source>
        <dbReference type="ARBA" id="ARBA00023027"/>
    </source>
</evidence>
<dbReference type="PANTHER" id="PTHR43756">
    <property type="entry name" value="CHOLINE MONOOXYGENASE, CHLOROPLASTIC"/>
    <property type="match status" value="1"/>
</dbReference>
<keyword evidence="9" id="KW-0223">Dioxygenase</keyword>
<name>A0A838L5N1_9SPHN</name>
<evidence type="ECO:0000256" key="1">
    <source>
        <dbReference type="ARBA" id="ARBA00001962"/>
    </source>
</evidence>
<dbReference type="PROSITE" id="PS51296">
    <property type="entry name" value="RIESKE"/>
    <property type="match status" value="1"/>
</dbReference>
<evidence type="ECO:0000313" key="10">
    <source>
        <dbReference type="Proteomes" id="UP000570166"/>
    </source>
</evidence>
<evidence type="ECO:0000256" key="4">
    <source>
        <dbReference type="ARBA" id="ARBA00023002"/>
    </source>
</evidence>
<dbReference type="PANTHER" id="PTHR43756:SF5">
    <property type="entry name" value="CHOLINE MONOOXYGENASE, CHLOROPLASTIC"/>
    <property type="match status" value="1"/>
</dbReference>